<reference evidence="3 4" key="1">
    <citation type="submission" date="2018-12" db="EMBL/GenBank/DDBJ databases">
        <title>Genome analysis provides insights into bioremediation potentialities of Halogeometricum borinquense strain N11.</title>
        <authorList>
            <person name="Najjari A."/>
            <person name="Youssef N."/>
            <person name="Fhoula I."/>
            <person name="Ben Dhia O."/>
            <person name="Mahjoubi M."/>
            <person name="Ouzari H.I."/>
            <person name="Cherif A."/>
        </authorList>
    </citation>
    <scope>NUCLEOTIDE SEQUENCE [LARGE SCALE GENOMIC DNA]</scope>
    <source>
        <strain evidence="3 4">N11</strain>
    </source>
</reference>
<organism evidence="3 4">
    <name type="scientific">Halogeometricum borinquense</name>
    <dbReference type="NCBI Taxonomy" id="60847"/>
    <lineage>
        <taxon>Archaea</taxon>
        <taxon>Methanobacteriati</taxon>
        <taxon>Methanobacteriota</taxon>
        <taxon>Stenosarchaea group</taxon>
        <taxon>Halobacteria</taxon>
        <taxon>Halobacteriales</taxon>
        <taxon>Haloferacaceae</taxon>
        <taxon>Halogeometricum</taxon>
    </lineage>
</organism>
<dbReference type="Gene3D" id="3.40.50.300">
    <property type="entry name" value="P-loop containing nucleotide triphosphate hydrolases"/>
    <property type="match status" value="2"/>
</dbReference>
<comment type="caution">
    <text evidence="3">The sequence shown here is derived from an EMBL/GenBank/DDBJ whole genome shotgun (WGS) entry which is preliminary data.</text>
</comment>
<dbReference type="EMBL" id="RZHH01000003">
    <property type="protein sequence ID" value="RYJ08098.1"/>
    <property type="molecule type" value="Genomic_DNA"/>
</dbReference>
<dbReference type="GO" id="GO:0000731">
    <property type="term" value="P:DNA synthesis involved in DNA repair"/>
    <property type="evidence" value="ECO:0007669"/>
    <property type="project" value="TreeGrafter"/>
</dbReference>
<dbReference type="GO" id="GO:0006302">
    <property type="term" value="P:double-strand break repair"/>
    <property type="evidence" value="ECO:0007669"/>
    <property type="project" value="InterPro"/>
</dbReference>
<gene>
    <name evidence="3" type="ORF">ELS19_16070</name>
</gene>
<evidence type="ECO:0000313" key="4">
    <source>
        <dbReference type="Proteomes" id="UP000294028"/>
    </source>
</evidence>
<dbReference type="Pfam" id="PF13476">
    <property type="entry name" value="AAA_23"/>
    <property type="match status" value="1"/>
</dbReference>
<evidence type="ECO:0000259" key="2">
    <source>
        <dbReference type="Pfam" id="PF13476"/>
    </source>
</evidence>
<feature type="coiled-coil region" evidence="1">
    <location>
        <begin position="219"/>
        <end position="328"/>
    </location>
</feature>
<protein>
    <recommendedName>
        <fullName evidence="2">Rad50/SbcC-type AAA domain-containing protein</fullName>
    </recommendedName>
</protein>
<dbReference type="Proteomes" id="UP000294028">
    <property type="component" value="Unassembled WGS sequence"/>
</dbReference>
<feature type="coiled-coil region" evidence="1">
    <location>
        <begin position="406"/>
        <end position="501"/>
    </location>
</feature>
<keyword evidence="1" id="KW-0175">Coiled coil</keyword>
<dbReference type="InterPro" id="IPR027417">
    <property type="entry name" value="P-loop_NTPase"/>
</dbReference>
<accession>A0A482SXE4</accession>
<evidence type="ECO:0000313" key="3">
    <source>
        <dbReference type="EMBL" id="RYJ08098.1"/>
    </source>
</evidence>
<dbReference type="AlphaFoldDB" id="A0A482SXE4"/>
<dbReference type="PANTHER" id="PTHR32182:SF22">
    <property type="entry name" value="ATP-DEPENDENT ENDONUCLEASE, OLD FAMILY-RELATED"/>
    <property type="match status" value="1"/>
</dbReference>
<proteinExistence type="predicted"/>
<dbReference type="GO" id="GO:0016887">
    <property type="term" value="F:ATP hydrolysis activity"/>
    <property type="evidence" value="ECO:0007669"/>
    <property type="project" value="InterPro"/>
</dbReference>
<dbReference type="RefSeq" id="WP_129785916.1">
    <property type="nucleotide sequence ID" value="NZ_RZHH01000003.1"/>
</dbReference>
<feature type="domain" description="Rad50/SbcC-type AAA" evidence="2">
    <location>
        <begin position="50"/>
        <end position="335"/>
    </location>
</feature>
<dbReference type="InterPro" id="IPR038729">
    <property type="entry name" value="Rad50/SbcC_AAA"/>
</dbReference>
<evidence type="ECO:0000256" key="1">
    <source>
        <dbReference type="SAM" id="Coils"/>
    </source>
</evidence>
<dbReference type="PANTHER" id="PTHR32182">
    <property type="entry name" value="DNA REPLICATION AND REPAIR PROTEIN RECF"/>
    <property type="match status" value="1"/>
</dbReference>
<sequence>MSEEEIKSQVQEAIQEESDIDEKYEAEFLEILENRYSRLTFDESSVSLSRMHIEGYRAIQKLNIPFTDSNTVIHGKNSKGKSSFIEATRFNLFGRNNDDPLVTDPIREDFERLETNGYWSKDVTDYRVYRGMEGGPGVGYSGQDEPNIIENPDENETSEVQRHTQGDIRELIGYTPIYQQDFDDFDVFSLFSVITGELRKFYSCDDATDLIDVLFGITLTNVEREVENQIEECSLSEEEQEAKAHLLGRKQRAVSVSEDIRSLADDQEGIESEIAEKSEEREELSRLLENKEDISENLTEKIDIQDEISDLQNRKQEKDDEFGSIKQEISKLESDAVTEEIAPALEEMKQMVALPNRCPVCTNDVEPSEHRQFHEEGDCPLCGKDVDDDRFESVSEVDEDGEVLEQEKRQEELKKLEEKKRRVRGEIEFLSERIEEKKERLEELEGEQSESQFREYKQRKDALEDEIGSLKEQSRKLELRIEAKRETLHDLALEVRRLTRLNEQRVRKEERRAALKAFQDLLVEERIEARRELQTRLRRRMESLLDVFSRGTFQEADHVTFRDRDSYRYTVHVANDKSKPELLEQTNAELTLSMLLFHTSILAELQSEETMVPLKLFMIDSPYGNGQDGENAEDITDFLLEIPEVLDEYQIIISMADSSVADQARLDHKYDIEPIDDYLEDEVSGKQMTFGDIDDDAEE</sequence>
<name>A0A482SXE4_9EURY</name>